<evidence type="ECO:0000256" key="4">
    <source>
        <dbReference type="ARBA" id="ARBA00022989"/>
    </source>
</evidence>
<gene>
    <name evidence="9" type="ORF">AFUS01_LOCUS41803</name>
</gene>
<keyword evidence="4 8" id="KW-1133">Transmembrane helix</keyword>
<evidence type="ECO:0000256" key="7">
    <source>
        <dbReference type="ARBA" id="ARBA00023180"/>
    </source>
</evidence>
<keyword evidence="10" id="KW-1185">Reference proteome</keyword>
<dbReference type="GO" id="GO:0005886">
    <property type="term" value="C:plasma membrane"/>
    <property type="evidence" value="ECO:0007669"/>
    <property type="project" value="UniProtKB-SubCell"/>
</dbReference>
<dbReference type="PANTHER" id="PTHR42643:SF24">
    <property type="entry name" value="IONOTROPIC RECEPTOR 60A"/>
    <property type="match status" value="1"/>
</dbReference>
<keyword evidence="3 8" id="KW-0812">Transmembrane</keyword>
<comment type="caution">
    <text evidence="9">The sequence shown here is derived from an EMBL/GenBank/DDBJ whole genome shotgun (WGS) entry which is preliminary data.</text>
</comment>
<feature type="transmembrane region" description="Helical" evidence="8">
    <location>
        <begin position="140"/>
        <end position="162"/>
    </location>
</feature>
<accession>A0A8J2LAY8</accession>
<comment type="subcellular location">
    <subcellularLocation>
        <location evidence="1">Cell membrane</location>
        <topology evidence="1">Multi-pass membrane protein</topology>
    </subcellularLocation>
</comment>
<organism evidence="9 10">
    <name type="scientific">Allacma fusca</name>
    <dbReference type="NCBI Taxonomy" id="39272"/>
    <lineage>
        <taxon>Eukaryota</taxon>
        <taxon>Metazoa</taxon>
        <taxon>Ecdysozoa</taxon>
        <taxon>Arthropoda</taxon>
        <taxon>Hexapoda</taxon>
        <taxon>Collembola</taxon>
        <taxon>Symphypleona</taxon>
        <taxon>Sminthuridae</taxon>
        <taxon>Allacma</taxon>
    </lineage>
</organism>
<keyword evidence="7" id="KW-0325">Glycoprotein</keyword>
<dbReference type="AlphaFoldDB" id="A0A8J2LAY8"/>
<evidence type="ECO:0000256" key="2">
    <source>
        <dbReference type="ARBA" id="ARBA00022475"/>
    </source>
</evidence>
<protein>
    <submittedName>
        <fullName evidence="9">Uncharacterized protein</fullName>
    </submittedName>
</protein>
<evidence type="ECO:0000313" key="9">
    <source>
        <dbReference type="EMBL" id="CAG7832097.1"/>
    </source>
</evidence>
<feature type="transmembrane region" description="Helical" evidence="8">
    <location>
        <begin position="223"/>
        <end position="243"/>
    </location>
</feature>
<keyword evidence="2" id="KW-1003">Cell membrane</keyword>
<evidence type="ECO:0000256" key="3">
    <source>
        <dbReference type="ARBA" id="ARBA00022692"/>
    </source>
</evidence>
<evidence type="ECO:0000256" key="5">
    <source>
        <dbReference type="ARBA" id="ARBA00023136"/>
    </source>
</evidence>
<evidence type="ECO:0000313" key="10">
    <source>
        <dbReference type="Proteomes" id="UP000708208"/>
    </source>
</evidence>
<dbReference type="InterPro" id="IPR052192">
    <property type="entry name" value="Insect_Ionotropic_Sensory_Rcpt"/>
</dbReference>
<dbReference type="PANTHER" id="PTHR42643">
    <property type="entry name" value="IONOTROPIC RECEPTOR 20A-RELATED"/>
    <property type="match status" value="1"/>
</dbReference>
<keyword evidence="5 8" id="KW-0472">Membrane</keyword>
<keyword evidence="6" id="KW-0675">Receptor</keyword>
<name>A0A8J2LAY8_9HEXA</name>
<dbReference type="Proteomes" id="UP000708208">
    <property type="component" value="Unassembled WGS sequence"/>
</dbReference>
<sequence>MERRDDFHLAPIVATSVDYDSQVNDAIASFKKERGRLMFNKGCSVSILRDIADCLNFTIVARRSTTYMIESPPGYLTGDGKLLLDGEADISIYLAYITETGARHLQPLLPITVDTFQVFFRQPTLNSLTNIFILPFPPEVWLTLAALWLSFGVIFLVVFRLVEDDSSPFPDPSPEVTLSDAFLLIQLMEKGLKDKYIAAMYRKNKPQCPPKPKKFQKLTLRDVHSAFVIILLGSILSLVTLYLECLSHPRQKGILPWRMMQEDRRASILIYVTEH</sequence>
<reference evidence="9" key="1">
    <citation type="submission" date="2021-06" db="EMBL/GenBank/DDBJ databases">
        <authorList>
            <person name="Hodson N. C."/>
            <person name="Mongue J. A."/>
            <person name="Jaron S. K."/>
        </authorList>
    </citation>
    <scope>NUCLEOTIDE SEQUENCE</scope>
</reference>
<evidence type="ECO:0000256" key="8">
    <source>
        <dbReference type="SAM" id="Phobius"/>
    </source>
</evidence>
<dbReference type="EMBL" id="CAJVCH010563462">
    <property type="protein sequence ID" value="CAG7832097.1"/>
    <property type="molecule type" value="Genomic_DNA"/>
</dbReference>
<dbReference type="OrthoDB" id="9997229at2759"/>
<evidence type="ECO:0000256" key="1">
    <source>
        <dbReference type="ARBA" id="ARBA00004651"/>
    </source>
</evidence>
<evidence type="ECO:0000256" key="6">
    <source>
        <dbReference type="ARBA" id="ARBA00023170"/>
    </source>
</evidence>
<proteinExistence type="predicted"/>